<reference evidence="1" key="2">
    <citation type="submission" date="2023-01" db="EMBL/GenBank/DDBJ databases">
        <authorList>
            <person name="Petersen C."/>
        </authorList>
    </citation>
    <scope>NUCLEOTIDE SEQUENCE</scope>
    <source>
        <strain evidence="1">IBT 15450</strain>
    </source>
</reference>
<reference evidence="1" key="1">
    <citation type="journal article" date="2023" name="IMA Fungus">
        <title>Comparative genomic study of the Penicillium genus elucidates a diverse pangenome and 15 lateral gene transfer events.</title>
        <authorList>
            <person name="Petersen C."/>
            <person name="Sorensen T."/>
            <person name="Nielsen M.R."/>
            <person name="Sondergaard T.E."/>
            <person name="Sorensen J.L."/>
            <person name="Fitzpatrick D.A."/>
            <person name="Frisvad J.C."/>
            <person name="Nielsen K.L."/>
        </authorList>
    </citation>
    <scope>NUCLEOTIDE SEQUENCE</scope>
    <source>
        <strain evidence="1">IBT 15450</strain>
    </source>
</reference>
<gene>
    <name evidence="1" type="ORF">N7460_007865</name>
</gene>
<dbReference type="AlphaFoldDB" id="A0AAD6I9T1"/>
<dbReference type="Proteomes" id="UP001219568">
    <property type="component" value="Unassembled WGS sequence"/>
</dbReference>
<organism evidence="1 2">
    <name type="scientific">Penicillium canescens</name>
    <dbReference type="NCBI Taxonomy" id="5083"/>
    <lineage>
        <taxon>Eukaryota</taxon>
        <taxon>Fungi</taxon>
        <taxon>Dikarya</taxon>
        <taxon>Ascomycota</taxon>
        <taxon>Pezizomycotina</taxon>
        <taxon>Eurotiomycetes</taxon>
        <taxon>Eurotiomycetidae</taxon>
        <taxon>Eurotiales</taxon>
        <taxon>Aspergillaceae</taxon>
        <taxon>Penicillium</taxon>
    </lineage>
</organism>
<proteinExistence type="predicted"/>
<accession>A0AAD6I9T1</accession>
<name>A0AAD6I9T1_PENCN</name>
<evidence type="ECO:0000313" key="1">
    <source>
        <dbReference type="EMBL" id="KAJ6038094.1"/>
    </source>
</evidence>
<dbReference type="EMBL" id="JAQJZL010000009">
    <property type="protein sequence ID" value="KAJ6038094.1"/>
    <property type="molecule type" value="Genomic_DNA"/>
</dbReference>
<keyword evidence="2" id="KW-1185">Reference proteome</keyword>
<evidence type="ECO:0000313" key="2">
    <source>
        <dbReference type="Proteomes" id="UP001219568"/>
    </source>
</evidence>
<comment type="caution">
    <text evidence="1">The sequence shown here is derived from an EMBL/GenBank/DDBJ whole genome shotgun (WGS) entry which is preliminary data.</text>
</comment>
<protein>
    <submittedName>
        <fullName evidence="1">Uncharacterized protein</fullName>
    </submittedName>
</protein>
<sequence length="111" mass="12053">MASGSVAELMTNEEYKRKVEHSVDPIVVTFLSPLDDKCKAVASNIRELSDEFTTVKSTLGITGIILQSGHMWCRSLVIGQHRSHSHVSCRPVGSDAGGVVHSLKTLMVGEF</sequence>